<reference evidence="4 5" key="1">
    <citation type="journal article" date="2022" name="Int. J. Syst. Evol. Microbiol.">
        <title>&lt;i&gt;Sideroxyarcus emersonii&lt;/i&gt; gen. nov. sp. nov., a neutrophilic, microaerobic iron- and thiosulfate-oxidizing bacterium isolated from iron-rich wetland sediment.</title>
        <authorList>
            <person name="Kato S."/>
            <person name="Itoh T."/>
            <person name="Iino T."/>
            <person name="Ohkuma M."/>
        </authorList>
    </citation>
    <scope>NUCLEOTIDE SEQUENCE [LARGE SCALE GENOMIC DNA]</scope>
    <source>
        <strain evidence="4 5">MIZ01</strain>
    </source>
</reference>
<feature type="chain" id="PRO_5042827458" evidence="2">
    <location>
        <begin position="19"/>
        <end position="318"/>
    </location>
</feature>
<accession>A0AAN2C014</accession>
<dbReference type="CDD" id="cd13399">
    <property type="entry name" value="Slt35-like"/>
    <property type="match status" value="1"/>
</dbReference>
<feature type="active site" evidence="1">
    <location>
        <position position="116"/>
    </location>
</feature>
<dbReference type="NCBIfam" id="TIGR02282">
    <property type="entry name" value="MltB"/>
    <property type="match status" value="1"/>
</dbReference>
<gene>
    <name evidence="4" type="ORF">MIZ01_2446</name>
</gene>
<dbReference type="Proteomes" id="UP001320326">
    <property type="component" value="Chromosome"/>
</dbReference>
<feature type="signal peptide" evidence="2">
    <location>
        <begin position="1"/>
        <end position="18"/>
    </location>
</feature>
<evidence type="ECO:0000313" key="5">
    <source>
        <dbReference type="Proteomes" id="UP001320326"/>
    </source>
</evidence>
<dbReference type="PANTHER" id="PTHR30163:SF9">
    <property type="entry name" value="MEMBRANE-BOUND LYTIC MUREIN TRANSGLYCOSYLASE B"/>
    <property type="match status" value="1"/>
</dbReference>
<protein>
    <submittedName>
        <fullName evidence="4">Membrane-bound lytic murein transglycosylase B</fullName>
    </submittedName>
</protein>
<sequence length="318" mass="36334">MKKTLFLVLLFIQCVAHAADLPGIPAFIDEMVAKHHFKREELQQAFSRAEYKPEVIDSITKPAILKPWIEYRPSFINPQRIDGGVQYWQQYAAALKRAELQYGVPQEIILGILGVETAYGRNPGRFRALDALTTLAFDYPRRSDFFRDELEQYLLLAREQGFDLLSIQSSYAGALGIPQFMPSSYRRFAVDFNGDGKIDIMNEPEDAIGSVANYLRQYGWRISEPVALLCKVDDEKRLGVIGEARPYMVWRDAGVVPVKKQDGFLPPAWLLDFTAESGKEYWLVFSNFNVIMRYNNSNFYAMSVYQLADAIRQARGAN</sequence>
<dbReference type="GO" id="GO:0008933">
    <property type="term" value="F:peptidoglycan lytic transglycosylase activity"/>
    <property type="evidence" value="ECO:0007669"/>
    <property type="project" value="TreeGrafter"/>
</dbReference>
<dbReference type="Gene3D" id="1.10.8.350">
    <property type="entry name" value="Bacterial muramidase"/>
    <property type="match status" value="1"/>
</dbReference>
<dbReference type="AlphaFoldDB" id="A0AAN2C014"/>
<dbReference type="Gene3D" id="1.10.530.10">
    <property type="match status" value="1"/>
</dbReference>
<organism evidence="4 5">
    <name type="scientific">Sideroxyarcus emersonii</name>
    <dbReference type="NCBI Taxonomy" id="2764705"/>
    <lineage>
        <taxon>Bacteria</taxon>
        <taxon>Pseudomonadati</taxon>
        <taxon>Pseudomonadota</taxon>
        <taxon>Betaproteobacteria</taxon>
        <taxon>Nitrosomonadales</taxon>
        <taxon>Gallionellaceae</taxon>
        <taxon>Sideroxyarcus</taxon>
    </lineage>
</organism>
<dbReference type="Pfam" id="PF13406">
    <property type="entry name" value="SLT_2"/>
    <property type="match status" value="1"/>
</dbReference>
<dbReference type="KEGG" id="seme:MIZ01_2446"/>
<dbReference type="InterPro" id="IPR043426">
    <property type="entry name" value="MltB-like"/>
</dbReference>
<evidence type="ECO:0000256" key="1">
    <source>
        <dbReference type="PIRSR" id="PIRSR611757-1"/>
    </source>
</evidence>
<dbReference type="SUPFAM" id="SSF53955">
    <property type="entry name" value="Lysozyme-like"/>
    <property type="match status" value="1"/>
</dbReference>
<evidence type="ECO:0000259" key="3">
    <source>
        <dbReference type="Pfam" id="PF13406"/>
    </source>
</evidence>
<keyword evidence="5" id="KW-1185">Reference proteome</keyword>
<dbReference type="InterPro" id="IPR011757">
    <property type="entry name" value="Lytic_transglycosylase_MltB"/>
</dbReference>
<feature type="domain" description="Transglycosylase SLT" evidence="3">
    <location>
        <begin position="26"/>
        <end position="309"/>
    </location>
</feature>
<dbReference type="InterPro" id="IPR031304">
    <property type="entry name" value="SLT_2"/>
</dbReference>
<dbReference type="GO" id="GO:0009253">
    <property type="term" value="P:peptidoglycan catabolic process"/>
    <property type="evidence" value="ECO:0007669"/>
    <property type="project" value="TreeGrafter"/>
</dbReference>
<dbReference type="PANTHER" id="PTHR30163">
    <property type="entry name" value="MEMBRANE-BOUND LYTIC MUREIN TRANSGLYCOSYLASE B"/>
    <property type="match status" value="1"/>
</dbReference>
<dbReference type="RefSeq" id="WP_237247154.1">
    <property type="nucleotide sequence ID" value="NZ_AP023423.1"/>
</dbReference>
<dbReference type="EMBL" id="AP023423">
    <property type="protein sequence ID" value="BCK88641.1"/>
    <property type="molecule type" value="Genomic_DNA"/>
</dbReference>
<dbReference type="InterPro" id="IPR023346">
    <property type="entry name" value="Lysozyme-like_dom_sf"/>
</dbReference>
<evidence type="ECO:0000313" key="4">
    <source>
        <dbReference type="EMBL" id="BCK88641.1"/>
    </source>
</evidence>
<keyword evidence="2" id="KW-0732">Signal</keyword>
<name>A0AAN2C014_9PROT</name>
<evidence type="ECO:0000256" key="2">
    <source>
        <dbReference type="SAM" id="SignalP"/>
    </source>
</evidence>
<proteinExistence type="predicted"/>
<dbReference type="FunFam" id="1.10.8.350:FF:000001">
    <property type="entry name" value="Lytic murein transglycosylase B"/>
    <property type="match status" value="1"/>
</dbReference>